<dbReference type="SUPFAM" id="SSF52540">
    <property type="entry name" value="P-loop containing nucleoside triphosphate hydrolases"/>
    <property type="match status" value="1"/>
</dbReference>
<dbReference type="GO" id="GO:0005524">
    <property type="term" value="F:ATP binding"/>
    <property type="evidence" value="ECO:0007669"/>
    <property type="project" value="UniProtKB-UniRule"/>
</dbReference>
<sequence length="317" mass="36060">MNEKNKKPFVLAVVGPTASGKTWLGVELAKIYGGEVISADSMQIYKGMDIASAKPSEEEKQGIPHHLMDLLDRDISFSAADYVQLANEKIQEILSRGKLPIIVGGTGLYIDSLLENVKFSEGGSDEAYREELYAFAKEHGNEALHARLAEIDSEAAEGIHPNNLVRVVRALEVCHVTGRKFSELKRESKMVESPYNSLIIGLNYENRQTLYERIDLRVDEMVKAGLVEEARQLWLESGMKTAANAIGYKELIPYFKDERALDDCIADIKQETRHYAKRQLTWFRRNPRIEWIMPDTFNKKIEILEKCKKTIAKHFEV</sequence>
<feature type="binding site" evidence="10">
    <location>
        <begin position="15"/>
        <end position="22"/>
    </location>
    <ligand>
        <name>ATP</name>
        <dbReference type="ChEBI" id="CHEBI:30616"/>
    </ligand>
</feature>
<dbReference type="OrthoDB" id="9776390at2"/>
<dbReference type="InterPro" id="IPR018022">
    <property type="entry name" value="IPT"/>
</dbReference>
<dbReference type="HAMAP" id="MF_00185">
    <property type="entry name" value="IPP_trans"/>
    <property type="match status" value="1"/>
</dbReference>
<evidence type="ECO:0000313" key="15">
    <source>
        <dbReference type="Proteomes" id="UP000183190"/>
    </source>
</evidence>
<keyword evidence="6 10" id="KW-0547">Nucleotide-binding</keyword>
<evidence type="ECO:0000256" key="2">
    <source>
        <dbReference type="ARBA" id="ARBA00003213"/>
    </source>
</evidence>
<gene>
    <name evidence="10" type="primary">miaA</name>
    <name evidence="14" type="ORF">SAMN02910265_00774</name>
</gene>
<name>A0A1H6IGF3_RUMFL</name>
<dbReference type="InterPro" id="IPR039657">
    <property type="entry name" value="Dimethylallyltransferase"/>
</dbReference>
<organism evidence="14 15">
    <name type="scientific">Ruminococcus flavefaciens</name>
    <dbReference type="NCBI Taxonomy" id="1265"/>
    <lineage>
        <taxon>Bacteria</taxon>
        <taxon>Bacillati</taxon>
        <taxon>Bacillota</taxon>
        <taxon>Clostridia</taxon>
        <taxon>Eubacteriales</taxon>
        <taxon>Oscillospiraceae</taxon>
        <taxon>Ruminococcus</taxon>
    </lineage>
</organism>
<evidence type="ECO:0000256" key="9">
    <source>
        <dbReference type="ARBA" id="ARBA00049563"/>
    </source>
</evidence>
<dbReference type="RefSeq" id="WP_074714577.1">
    <property type="nucleotide sequence ID" value="NZ_FNWV01000002.1"/>
</dbReference>
<comment type="similarity">
    <text evidence="3 10 13">Belongs to the IPP transferase family.</text>
</comment>
<keyword evidence="5 10" id="KW-0819">tRNA processing</keyword>
<evidence type="ECO:0000256" key="11">
    <source>
        <dbReference type="RuleBase" id="RU003783"/>
    </source>
</evidence>
<evidence type="ECO:0000256" key="10">
    <source>
        <dbReference type="HAMAP-Rule" id="MF_00185"/>
    </source>
</evidence>
<comment type="function">
    <text evidence="2 10 12">Catalyzes the transfer of a dimethylallyl group onto the adenine at position 37 in tRNAs that read codons beginning with uridine, leading to the formation of N6-(dimethylallyl)adenosine (i(6)A).</text>
</comment>
<evidence type="ECO:0000256" key="4">
    <source>
        <dbReference type="ARBA" id="ARBA00022679"/>
    </source>
</evidence>
<dbReference type="GO" id="GO:0052381">
    <property type="term" value="F:tRNA dimethylallyltransferase activity"/>
    <property type="evidence" value="ECO:0007669"/>
    <property type="project" value="UniProtKB-UniRule"/>
</dbReference>
<evidence type="ECO:0000256" key="5">
    <source>
        <dbReference type="ARBA" id="ARBA00022694"/>
    </source>
</evidence>
<evidence type="ECO:0000256" key="7">
    <source>
        <dbReference type="ARBA" id="ARBA00022840"/>
    </source>
</evidence>
<evidence type="ECO:0000256" key="13">
    <source>
        <dbReference type="RuleBase" id="RU003785"/>
    </source>
</evidence>
<dbReference type="InterPro" id="IPR027417">
    <property type="entry name" value="P-loop_NTPase"/>
</dbReference>
<dbReference type="EC" id="2.5.1.75" evidence="10"/>
<feature type="binding site" evidence="10">
    <location>
        <begin position="17"/>
        <end position="22"/>
    </location>
    <ligand>
        <name>substrate</name>
    </ligand>
</feature>
<keyword evidence="8 10" id="KW-0460">Magnesium</keyword>
<feature type="region of interest" description="Interaction with substrate tRNA" evidence="10">
    <location>
        <begin position="40"/>
        <end position="43"/>
    </location>
</feature>
<dbReference type="EMBL" id="FNWV01000002">
    <property type="protein sequence ID" value="SEH45993.1"/>
    <property type="molecule type" value="Genomic_DNA"/>
</dbReference>
<comment type="caution">
    <text evidence="10">Lacks conserved residue(s) required for the propagation of feature annotation.</text>
</comment>
<dbReference type="PANTHER" id="PTHR11088">
    <property type="entry name" value="TRNA DIMETHYLALLYLTRANSFERASE"/>
    <property type="match status" value="1"/>
</dbReference>
<proteinExistence type="inferred from homology"/>
<dbReference type="Gene3D" id="3.40.50.300">
    <property type="entry name" value="P-loop containing nucleotide triphosphate hydrolases"/>
    <property type="match status" value="1"/>
</dbReference>
<accession>A0A1H6IGF3</accession>
<evidence type="ECO:0000256" key="12">
    <source>
        <dbReference type="RuleBase" id="RU003784"/>
    </source>
</evidence>
<feature type="site" description="Interaction with substrate tRNA" evidence="10">
    <location>
        <position position="129"/>
    </location>
</feature>
<dbReference type="Proteomes" id="UP000183190">
    <property type="component" value="Unassembled WGS sequence"/>
</dbReference>
<evidence type="ECO:0000256" key="1">
    <source>
        <dbReference type="ARBA" id="ARBA00001946"/>
    </source>
</evidence>
<evidence type="ECO:0000256" key="6">
    <source>
        <dbReference type="ARBA" id="ARBA00022741"/>
    </source>
</evidence>
<dbReference type="PANTHER" id="PTHR11088:SF60">
    <property type="entry name" value="TRNA DIMETHYLALLYLTRANSFERASE"/>
    <property type="match status" value="1"/>
</dbReference>
<comment type="cofactor">
    <cofactor evidence="1 10">
        <name>Mg(2+)</name>
        <dbReference type="ChEBI" id="CHEBI:18420"/>
    </cofactor>
</comment>
<dbReference type="Gene3D" id="1.10.20.140">
    <property type="match status" value="1"/>
</dbReference>
<keyword evidence="7 10" id="KW-0067">ATP-binding</keyword>
<keyword evidence="4 10" id="KW-0808">Transferase</keyword>
<evidence type="ECO:0000256" key="8">
    <source>
        <dbReference type="ARBA" id="ARBA00022842"/>
    </source>
</evidence>
<evidence type="ECO:0000256" key="3">
    <source>
        <dbReference type="ARBA" id="ARBA00005842"/>
    </source>
</evidence>
<dbReference type="AlphaFoldDB" id="A0A1H6IGF3"/>
<comment type="catalytic activity">
    <reaction evidence="9 10 11">
        <text>adenosine(37) in tRNA + dimethylallyl diphosphate = N(6)-dimethylallyladenosine(37) in tRNA + diphosphate</text>
        <dbReference type="Rhea" id="RHEA:26482"/>
        <dbReference type="Rhea" id="RHEA-COMP:10162"/>
        <dbReference type="Rhea" id="RHEA-COMP:10375"/>
        <dbReference type="ChEBI" id="CHEBI:33019"/>
        <dbReference type="ChEBI" id="CHEBI:57623"/>
        <dbReference type="ChEBI" id="CHEBI:74411"/>
        <dbReference type="ChEBI" id="CHEBI:74415"/>
        <dbReference type="EC" id="2.5.1.75"/>
    </reaction>
</comment>
<dbReference type="NCBIfam" id="TIGR00174">
    <property type="entry name" value="miaA"/>
    <property type="match status" value="1"/>
</dbReference>
<feature type="site" description="Interaction with substrate tRNA" evidence="10">
    <location>
        <position position="106"/>
    </location>
</feature>
<dbReference type="FunFam" id="1.10.20.140:FF:000001">
    <property type="entry name" value="tRNA dimethylallyltransferase"/>
    <property type="match status" value="1"/>
</dbReference>
<dbReference type="Pfam" id="PF01715">
    <property type="entry name" value="IPPT"/>
    <property type="match status" value="1"/>
</dbReference>
<comment type="subunit">
    <text evidence="10">Monomer.</text>
</comment>
<evidence type="ECO:0000313" key="14">
    <source>
        <dbReference type="EMBL" id="SEH45993.1"/>
    </source>
</evidence>
<dbReference type="GO" id="GO:0006400">
    <property type="term" value="P:tRNA modification"/>
    <property type="evidence" value="ECO:0007669"/>
    <property type="project" value="TreeGrafter"/>
</dbReference>
<protein>
    <recommendedName>
        <fullName evidence="10">tRNA dimethylallyltransferase</fullName>
        <ecNumber evidence="10">2.5.1.75</ecNumber>
    </recommendedName>
    <alternativeName>
        <fullName evidence="10">Dimethylallyl diphosphate:tRNA dimethylallyltransferase</fullName>
        <shortName evidence="10">DMAPP:tRNA dimethylallyltransferase</shortName>
        <shortName evidence="10">DMATase</shortName>
    </alternativeName>
    <alternativeName>
        <fullName evidence="10">Isopentenyl-diphosphate:tRNA isopentenyltransferase</fullName>
        <shortName evidence="10">IPP transferase</shortName>
        <shortName evidence="10">IPPT</shortName>
        <shortName evidence="10">IPTase</shortName>
    </alternativeName>
</protein>
<reference evidence="14 15" key="1">
    <citation type="submission" date="2016-10" db="EMBL/GenBank/DDBJ databases">
        <authorList>
            <person name="de Groot N.N."/>
        </authorList>
    </citation>
    <scope>NUCLEOTIDE SEQUENCE [LARGE SCALE GENOMIC DNA]</scope>
    <source>
        <strain evidence="14 15">YAD2003</strain>
    </source>
</reference>